<feature type="compositionally biased region" description="Basic and acidic residues" evidence="1">
    <location>
        <begin position="1724"/>
        <end position="1734"/>
    </location>
</feature>
<feature type="compositionally biased region" description="Low complexity" evidence="1">
    <location>
        <begin position="1"/>
        <end position="25"/>
    </location>
</feature>
<dbReference type="InterPro" id="IPR013094">
    <property type="entry name" value="AB_hydrolase_3"/>
</dbReference>
<dbReference type="SUPFAM" id="SSF53474">
    <property type="entry name" value="alpha/beta-Hydrolases"/>
    <property type="match status" value="1"/>
</dbReference>
<evidence type="ECO:0000259" key="3">
    <source>
        <dbReference type="Pfam" id="PF07859"/>
    </source>
</evidence>
<comment type="caution">
    <text evidence="4">The sequence shown here is derived from an EMBL/GenBank/DDBJ whole genome shotgun (WGS) entry which is preliminary data.</text>
</comment>
<accession>A0A364MUI8</accession>
<dbReference type="EMBL" id="QGDH01000167">
    <property type="protein sequence ID" value="RAR03903.1"/>
    <property type="molecule type" value="Genomic_DNA"/>
</dbReference>
<dbReference type="GO" id="GO:0005634">
    <property type="term" value="C:nucleus"/>
    <property type="evidence" value="ECO:0007669"/>
    <property type="project" value="TreeGrafter"/>
</dbReference>
<feature type="region of interest" description="Disordered" evidence="1">
    <location>
        <begin position="343"/>
        <end position="428"/>
    </location>
</feature>
<feature type="region of interest" description="Disordered" evidence="1">
    <location>
        <begin position="1684"/>
        <end position="1991"/>
    </location>
</feature>
<feature type="region of interest" description="Disordered" evidence="1">
    <location>
        <begin position="2071"/>
        <end position="2133"/>
    </location>
</feature>
<dbReference type="Pfam" id="PF07859">
    <property type="entry name" value="Abhydrolase_3"/>
    <property type="match status" value="1"/>
</dbReference>
<dbReference type="Proteomes" id="UP000249619">
    <property type="component" value="Unassembled WGS sequence"/>
</dbReference>
<feature type="domain" description="Alpha/beta hydrolase fold-3" evidence="3">
    <location>
        <begin position="742"/>
        <end position="895"/>
    </location>
</feature>
<dbReference type="PANTHER" id="PTHR47558:SF1">
    <property type="entry name" value="HISTONE DEACETYLASE HOS3"/>
    <property type="match status" value="1"/>
</dbReference>
<sequence>MSPAPITQTAPTSPSSPQQSHTPNTIDASMPASKHFDDIFHAKFMNIIQEWKNDPSRGQLTQKDRKAFIENAFFETDELYFGRRMMSDHDIKLRALTKVFYKVLAEEPWSEDWIRAPDVERKLSKFEMHEDSVALAKKHGFTTPREAVRAAREAGIKNAEIYKEAQKEGKSLQDIKLDRGPFDDIEIVYIAGTVSSSATSKIDRNSIYPVSVSSVANVLQNHICRDMVRPYSMAERFVNCTDTRELEDMRRFACNVCDFCPHLLDNDNVSLLVVLLILSRSDCCRRFEANGIRIEGSTISHRKAECMKNKMGWKNSEDKKPYDNFAQEFQTRVKNACFPAPRAQRIGGRKPARTSSTPATPPIYAQPPMGYMAPPSQPRNDNANTGINIPAPPPQNSFPQPSPQAAKVQRPRSSVGAGSNAATEGKKNRSELISDCEITLMVTVFVAVGGALLVQLSMSRALTKFLTKDVGRVYEKQLKDLTDAHRRHVTGLKNEYNREHLRLLNKINDADVKLKHMHSDHEFISAMYQEQMRNSQEQDDRILYLEKKLQEFGQTTPVARAPYSAPPTQISFCSPPRRQQSSEGFRSLCSTRSLSQLVEIEDECKKLARSLKMGTNSSSSWKEYSIPDPELVALLPYLPPPKSFADYESAADLRQSFNEQISQLMAAGLVKFPDWTGYHKSEIQIPTRDGASLRTLVFRPEGKKPGPAFVYFHGGGWSFGMPEFGEGQAEVLVKEMGFTVCADHAEGLGADLKRGFIVGGTSAGGNLAAVASHQAVDDKLNPPVTGVVLMSAGLCHHEAMPDMYKAYDSSWEEHKDGLVLDRRGMEWFYDNYKPDSKSPLMSPLLWERHQGQPRTYMQIMGADPLRDEALIYESVLREAGVSTRRQMYPGLPHGAPDFFPMHSCAKKALVDLKEGVEWIMEQSWRGGTSAATRPPSAKMQNPRQSSPAAAAGSGAPRPARSTNNDATLPSHPLKRLSLHAPTATNTPLPQSPALNSPREPRRTPSTPNFRAASTLQRSPSVASFRSSTPALGRKSSTSSLRGDAPRSGTPAGAVSRRSSFNPNMQSPMPKSPLAPPPHEEKPQLRACDVADEYFKRDMARHDGGSEDGAVNAGTVVIVHDQCYGHRFSRPKTAKSTLSLIMERPERILASVLGISTAYVRLGERHSEGRHPPHPLHDPPERVPFRICKTSRVVDITSPVVTNVHGTKWMAELKSLCDNAERKLASSGKELARDTPAAPGQTSKKELHAGDLYLCPESLNAFQGALGGVLDAVDAVFNGTSTGEGPSRAFVCVRPPGHHCSDDFPSGFCWLNNVHVGIEHAMMTHNLTHAAIIDFDLHHGDGSQAITWARNKKVQNMSKNTPNWKKTSIGYFSLHDINSYPCEDGDDDKVQAASLCIDNAHGQSIWNVHLQSWKTPEQFWNIYEEKYLVLLDKTRHYLKHHTNRLRISPNHPAPKAAIFLSAGFDASEWETAGMQRHSVNVPTEFYARFTRDVVRLAEEEGTSVQGRVISVLEGGYSDRALTSGVMSHISGLVDGQVFSDAKPSAGLASSMRQRMSGLSGEDQDVLMQSVETEQTPVGYDPFWWHANHLSELENIVSPGPLVAPKKPPTGPNAHFSSPTQSFVAKVVDPTKLNRSLSAKYASSPSRAPTPPPPEVDWATAAHALSSLLIPSDRQTRSFRPEDLMEVKVKKEKPAPPPLASVHVDKSGRQLRGRKAAPSHVEPGTDDDKSHKESRASRRQTIADFAPVSSEAPPVRSASRRMSIASSVSSIGDGRSISREPSGRRSVAPSAAPGNGVAMKKARGQTAAAAARAPQRPQVPRAPSNYSSKTSAPKGKENDGVDALTSGLKRITLKMPSKEEHDAREKEKEEKQKAAEAPKKTTARKTPAARAPASKSGAKAATTTKKGPGRPAKSSKPVSPDPEPPQMQSAATAPLQQPQPVQPDSVPDQPQGAPSQSIDGGQASTDAPGMDRRISGGIVQPPTDLHDMAMTPEQIREQLPMPSFVTVTEPLKNVSPPPRADTPPPPPPSSMPQFVNYTAQSFGAEPTFATSGATDPQVSATLQWVANTHAETPEMPAVPPMSPPGKRADLPVFTANGTIPFASSSDESGQAGGGTEVKNEEKAKDIWEVPDTPAR</sequence>
<dbReference type="GO" id="GO:0010468">
    <property type="term" value="P:regulation of gene expression"/>
    <property type="evidence" value="ECO:0007669"/>
    <property type="project" value="UniProtKB-ARBA"/>
</dbReference>
<evidence type="ECO:0000256" key="1">
    <source>
        <dbReference type="SAM" id="MobiDB-lite"/>
    </source>
</evidence>
<feature type="compositionally biased region" description="Polar residues" evidence="1">
    <location>
        <begin position="982"/>
        <end position="994"/>
    </location>
</feature>
<feature type="compositionally biased region" description="Pro residues" evidence="1">
    <location>
        <begin position="390"/>
        <end position="402"/>
    </location>
</feature>
<evidence type="ECO:0000259" key="2">
    <source>
        <dbReference type="Pfam" id="PF00850"/>
    </source>
</evidence>
<feature type="compositionally biased region" description="Polar residues" evidence="1">
    <location>
        <begin position="2093"/>
        <end position="2106"/>
    </location>
</feature>
<gene>
    <name evidence="4" type="ORF">DDE83_008030</name>
</gene>
<feature type="compositionally biased region" description="Low complexity" evidence="1">
    <location>
        <begin position="1802"/>
        <end position="1821"/>
    </location>
</feature>
<dbReference type="Gene3D" id="3.40.800.20">
    <property type="entry name" value="Histone deacetylase domain"/>
    <property type="match status" value="1"/>
</dbReference>
<feature type="region of interest" description="Disordered" evidence="1">
    <location>
        <begin position="1"/>
        <end position="28"/>
    </location>
</feature>
<dbReference type="PRINTS" id="PR01270">
    <property type="entry name" value="HDASUPER"/>
</dbReference>
<dbReference type="InterPro" id="IPR000286">
    <property type="entry name" value="HDACs"/>
</dbReference>
<feature type="compositionally biased region" description="Polar residues" evidence="1">
    <location>
        <begin position="1950"/>
        <end position="1963"/>
    </location>
</feature>
<reference evidence="5" key="1">
    <citation type="submission" date="2018-05" db="EMBL/GenBank/DDBJ databases">
        <title>Draft genome sequence of Stemphylium lycopersici strain CIDEFI 213.</title>
        <authorList>
            <person name="Medina R."/>
            <person name="Franco M.E.E."/>
            <person name="Lucentini C.G."/>
            <person name="Saparrat M.C.N."/>
            <person name="Balatti P.A."/>
        </authorList>
    </citation>
    <scope>NUCLEOTIDE SEQUENCE [LARGE SCALE GENOMIC DNA]</scope>
    <source>
        <strain evidence="5">CIDEFI 213</strain>
    </source>
</reference>
<dbReference type="InterPro" id="IPR023696">
    <property type="entry name" value="Ureohydrolase_dom_sf"/>
</dbReference>
<evidence type="ECO:0000313" key="5">
    <source>
        <dbReference type="Proteomes" id="UP000249619"/>
    </source>
</evidence>
<feature type="compositionally biased region" description="Basic and acidic residues" evidence="1">
    <location>
        <begin position="1854"/>
        <end position="1877"/>
    </location>
</feature>
<dbReference type="EC" id="3.5.1.98" evidence="4"/>
<dbReference type="PANTHER" id="PTHR47558">
    <property type="entry name" value="HISTONE DEACETYLASE HOS3"/>
    <property type="match status" value="1"/>
</dbReference>
<dbReference type="FunFam" id="3.40.800.20:FF:000011">
    <property type="entry name" value="Histone deacetylase HOS3"/>
    <property type="match status" value="1"/>
</dbReference>
<dbReference type="Pfam" id="PF00850">
    <property type="entry name" value="Hist_deacetyl"/>
    <property type="match status" value="1"/>
</dbReference>
<organism evidence="4 5">
    <name type="scientific">Stemphylium lycopersici</name>
    <name type="common">Tomato gray leaf spot disease fungus</name>
    <name type="synonym">Thyrospora lycopersici</name>
    <dbReference type="NCBI Taxonomy" id="183478"/>
    <lineage>
        <taxon>Eukaryota</taxon>
        <taxon>Fungi</taxon>
        <taxon>Dikarya</taxon>
        <taxon>Ascomycota</taxon>
        <taxon>Pezizomycotina</taxon>
        <taxon>Dothideomycetes</taxon>
        <taxon>Pleosporomycetidae</taxon>
        <taxon>Pleosporales</taxon>
        <taxon>Pleosporineae</taxon>
        <taxon>Pleosporaceae</taxon>
        <taxon>Stemphylium</taxon>
    </lineage>
</organism>
<feature type="compositionally biased region" description="Low complexity" evidence="1">
    <location>
        <begin position="945"/>
        <end position="961"/>
    </location>
</feature>
<dbReference type="SUPFAM" id="SSF52768">
    <property type="entry name" value="Arginase/deacetylase"/>
    <property type="match status" value="1"/>
</dbReference>
<feature type="domain" description="Histone deacetylase" evidence="2">
    <location>
        <begin position="1195"/>
        <end position="1530"/>
    </location>
</feature>
<dbReference type="CDD" id="cd09998">
    <property type="entry name" value="HDAC_Hos3"/>
    <property type="match status" value="1"/>
</dbReference>
<feature type="compositionally biased region" description="Basic and acidic residues" evidence="1">
    <location>
        <begin position="2115"/>
        <end position="2125"/>
    </location>
</feature>
<dbReference type="InterPro" id="IPR037138">
    <property type="entry name" value="His_deacetylse_dom_sf"/>
</dbReference>
<dbReference type="GO" id="GO:0141221">
    <property type="term" value="F:histone deacetylase activity, hydrolytic mechanism"/>
    <property type="evidence" value="ECO:0007669"/>
    <property type="project" value="UniProtKB-EC"/>
</dbReference>
<keyword evidence="5" id="KW-1185">Reference proteome</keyword>
<dbReference type="InterPro" id="IPR023801">
    <property type="entry name" value="His_deacetylse_dom"/>
</dbReference>
<feature type="region of interest" description="Disordered" evidence="1">
    <location>
        <begin position="1636"/>
        <end position="1655"/>
    </location>
</feature>
<feature type="compositionally biased region" description="Polar residues" evidence="1">
    <location>
        <begin position="1011"/>
        <end position="1040"/>
    </location>
</feature>
<keyword evidence="4" id="KW-0378">Hydrolase</keyword>
<dbReference type="InterPro" id="IPR029058">
    <property type="entry name" value="AB_hydrolase_fold"/>
</dbReference>
<name>A0A364MUI8_STELY</name>
<dbReference type="STRING" id="183478.A0A364MUI8"/>
<feature type="region of interest" description="Disordered" evidence="1">
    <location>
        <begin position="925"/>
        <end position="1082"/>
    </location>
</feature>
<feature type="compositionally biased region" description="Polar residues" evidence="1">
    <location>
        <begin position="378"/>
        <end position="387"/>
    </location>
</feature>
<feature type="compositionally biased region" description="Low complexity" evidence="1">
    <location>
        <begin position="1882"/>
        <end position="1908"/>
    </location>
</feature>
<feature type="compositionally biased region" description="Pro residues" evidence="1">
    <location>
        <begin position="2013"/>
        <end position="2028"/>
    </location>
</feature>
<evidence type="ECO:0000313" key="4">
    <source>
        <dbReference type="EMBL" id="RAR03903.1"/>
    </source>
</evidence>
<feature type="compositionally biased region" description="Low complexity" evidence="1">
    <location>
        <begin position="1932"/>
        <end position="1949"/>
    </location>
</feature>
<dbReference type="Gene3D" id="3.40.50.1820">
    <property type="entry name" value="alpha/beta hydrolase"/>
    <property type="match status" value="2"/>
</dbReference>
<feature type="region of interest" description="Disordered" evidence="1">
    <location>
        <begin position="2006"/>
        <end position="2032"/>
    </location>
</feature>
<protein>
    <submittedName>
        <fullName evidence="4">Hos3-like histone deacetylase</fullName>
        <ecNumber evidence="4">3.5.1.98</ecNumber>
    </submittedName>
</protein>
<dbReference type="InterPro" id="IPR053244">
    <property type="entry name" value="HDAC_HD_type_1"/>
</dbReference>
<feature type="compositionally biased region" description="Polar residues" evidence="1">
    <location>
        <begin position="1056"/>
        <end position="1066"/>
    </location>
</feature>
<proteinExistence type="predicted"/>
<feature type="compositionally biased region" description="Low complexity" evidence="1">
    <location>
        <begin position="1753"/>
        <end position="1769"/>
    </location>
</feature>